<dbReference type="InterPro" id="IPR001173">
    <property type="entry name" value="Glyco_trans_2-like"/>
</dbReference>
<feature type="domain" description="Glycosyltransferase 2-like" evidence="1">
    <location>
        <begin position="5"/>
        <end position="165"/>
    </location>
</feature>
<dbReference type="Pfam" id="PF00535">
    <property type="entry name" value="Glycos_transf_2"/>
    <property type="match status" value="1"/>
</dbReference>
<evidence type="ECO:0000313" key="3">
    <source>
        <dbReference type="Proteomes" id="UP000032452"/>
    </source>
</evidence>
<dbReference type="PATRIC" id="fig|1618023.3.peg.4830"/>
<reference evidence="2 3" key="1">
    <citation type="submission" date="2015-02" db="EMBL/GenBank/DDBJ databases">
        <title>Draft genome of a novel marine cyanobacterium (Chroococcales) isolated from South Atlantic Ocean.</title>
        <authorList>
            <person name="Rigonato J."/>
            <person name="Alvarenga D.O."/>
            <person name="Branco L.H."/>
            <person name="Varani A.M."/>
            <person name="Brandini F.P."/>
            <person name="Fiore M.F."/>
        </authorList>
    </citation>
    <scope>NUCLEOTIDE SEQUENCE [LARGE SCALE GENOMIC DNA]</scope>
    <source>
        <strain evidence="2 3">CENA595</strain>
    </source>
</reference>
<dbReference type="InterPro" id="IPR050834">
    <property type="entry name" value="Glycosyltransf_2"/>
</dbReference>
<dbReference type="RefSeq" id="WP_045055283.1">
    <property type="nucleotide sequence ID" value="NZ_CAWMDP010000057.1"/>
</dbReference>
<keyword evidence="2" id="KW-0808">Transferase</keyword>
<dbReference type="Proteomes" id="UP000032452">
    <property type="component" value="Unassembled WGS sequence"/>
</dbReference>
<comment type="caution">
    <text evidence="2">The sequence shown here is derived from an EMBL/GenBank/DDBJ whole genome shotgun (WGS) entry which is preliminary data.</text>
</comment>
<sequence length="320" mass="36564">MPKVSIIIPAYNVLKYIPETWESVVRQTFSDFEVIVVNDGSSDGIEHWASQVIDPRFKLISQENCGAAGARNTGLAHAQGDYIAFLDADDLWTPTKLAQQVAVLDENAEVGLVYTWVALIDEQGTFTGRIFENHAEGNVWTQLTQRNIVECGSTAMVRRSCFETVGVFDGDLRSAVEDWDMWLRIASRYAFKVLKEPLVYYRQIPTSGSRNWESMEQGFQMVIEKNFAAAPSELLYLKRRSYGAAYLCLAWKPLQSASRDYKQANHFLQQAIAYYPRLRLSKEYFRLSLAIAVMQWLGVEGYKQFLELAYTLRRRIVSGF</sequence>
<dbReference type="AlphaFoldDB" id="A0A0D8ZQM8"/>
<dbReference type="STRING" id="1618023.UH38_13955"/>
<organism evidence="2 3">
    <name type="scientific">Aliterella atlantica CENA595</name>
    <dbReference type="NCBI Taxonomy" id="1618023"/>
    <lineage>
        <taxon>Bacteria</taxon>
        <taxon>Bacillati</taxon>
        <taxon>Cyanobacteriota</taxon>
        <taxon>Cyanophyceae</taxon>
        <taxon>Chroococcidiopsidales</taxon>
        <taxon>Aliterellaceae</taxon>
        <taxon>Aliterella</taxon>
    </lineage>
</organism>
<keyword evidence="3" id="KW-1185">Reference proteome</keyword>
<accession>A0A0D8ZQM8</accession>
<dbReference type="CDD" id="cd00761">
    <property type="entry name" value="Glyco_tranf_GTA_type"/>
    <property type="match status" value="1"/>
</dbReference>
<gene>
    <name evidence="2" type="ORF">UH38_13955</name>
</gene>
<dbReference type="PANTHER" id="PTHR43685">
    <property type="entry name" value="GLYCOSYLTRANSFERASE"/>
    <property type="match status" value="1"/>
</dbReference>
<dbReference type="EMBL" id="JYON01000014">
    <property type="protein sequence ID" value="KJH71118.1"/>
    <property type="molecule type" value="Genomic_DNA"/>
</dbReference>
<dbReference type="OrthoDB" id="9812327at2"/>
<dbReference type="InterPro" id="IPR029044">
    <property type="entry name" value="Nucleotide-diphossugar_trans"/>
</dbReference>
<protein>
    <submittedName>
        <fullName evidence="2">Glycosyl transferase family A</fullName>
    </submittedName>
</protein>
<evidence type="ECO:0000313" key="2">
    <source>
        <dbReference type="EMBL" id="KJH71118.1"/>
    </source>
</evidence>
<dbReference type="SUPFAM" id="SSF53448">
    <property type="entry name" value="Nucleotide-diphospho-sugar transferases"/>
    <property type="match status" value="1"/>
</dbReference>
<dbReference type="GO" id="GO:0016740">
    <property type="term" value="F:transferase activity"/>
    <property type="evidence" value="ECO:0007669"/>
    <property type="project" value="UniProtKB-KW"/>
</dbReference>
<proteinExistence type="predicted"/>
<dbReference type="Gene3D" id="3.90.550.10">
    <property type="entry name" value="Spore Coat Polysaccharide Biosynthesis Protein SpsA, Chain A"/>
    <property type="match status" value="1"/>
</dbReference>
<dbReference type="PANTHER" id="PTHR43685:SF2">
    <property type="entry name" value="GLYCOSYLTRANSFERASE 2-LIKE DOMAIN-CONTAINING PROTEIN"/>
    <property type="match status" value="1"/>
</dbReference>
<evidence type="ECO:0000259" key="1">
    <source>
        <dbReference type="Pfam" id="PF00535"/>
    </source>
</evidence>
<name>A0A0D8ZQM8_9CYAN</name>